<dbReference type="PROSITE" id="PS50198">
    <property type="entry name" value="PPIC_PPIASE_2"/>
    <property type="match status" value="2"/>
</dbReference>
<dbReference type="EMBL" id="NBYY01000025">
    <property type="protein sequence ID" value="PCS22131.1"/>
    <property type="molecule type" value="Genomic_DNA"/>
</dbReference>
<dbReference type="PANTHER" id="PTHR47637">
    <property type="entry name" value="CHAPERONE SURA"/>
    <property type="match status" value="1"/>
</dbReference>
<dbReference type="HAMAP" id="MF_01183">
    <property type="entry name" value="Chaperone_SurA"/>
    <property type="match status" value="1"/>
</dbReference>
<evidence type="ECO:0000256" key="7">
    <source>
        <dbReference type="HAMAP-Rule" id="MF_01183"/>
    </source>
</evidence>
<evidence type="ECO:0000256" key="2">
    <source>
        <dbReference type="ARBA" id="ARBA00022737"/>
    </source>
</evidence>
<evidence type="ECO:0000256" key="3">
    <source>
        <dbReference type="ARBA" id="ARBA00022764"/>
    </source>
</evidence>
<comment type="catalytic activity">
    <reaction evidence="7">
        <text>[protein]-peptidylproline (omega=180) = [protein]-peptidylproline (omega=0)</text>
        <dbReference type="Rhea" id="RHEA:16237"/>
        <dbReference type="Rhea" id="RHEA-COMP:10747"/>
        <dbReference type="Rhea" id="RHEA-COMP:10748"/>
        <dbReference type="ChEBI" id="CHEBI:83833"/>
        <dbReference type="ChEBI" id="CHEBI:83834"/>
        <dbReference type="EC" id="5.2.1.8"/>
    </reaction>
</comment>
<dbReference type="InterPro" id="IPR015391">
    <property type="entry name" value="SurA_N"/>
</dbReference>
<evidence type="ECO:0000313" key="9">
    <source>
        <dbReference type="EMBL" id="PCS22131.1"/>
    </source>
</evidence>
<keyword evidence="5 7" id="KW-0143">Chaperone</keyword>
<comment type="domain">
    <text evidence="7">The PPIase activity resides only in the second parvulin domain. The N-terminal region and the C-terminal tail are necessary and sufficient for the chaperone activity of SurA. The PPIase activity is dispensable for SurA to function as a chaperone. The N-terminal region and the C-terminal tail are also required for porin recognition.</text>
</comment>
<dbReference type="SUPFAM" id="SSF109998">
    <property type="entry name" value="Triger factor/SurA peptide-binding domain-like"/>
    <property type="match status" value="1"/>
</dbReference>
<dbReference type="InterPro" id="IPR027304">
    <property type="entry name" value="Trigger_fact/SurA_dom_sf"/>
</dbReference>
<evidence type="ECO:0000256" key="6">
    <source>
        <dbReference type="ARBA" id="ARBA00023235"/>
    </source>
</evidence>
<comment type="caution">
    <text evidence="9">The sequence shown here is derived from an EMBL/GenBank/DDBJ whole genome shotgun (WGS) entry which is preliminary data.</text>
</comment>
<dbReference type="GO" id="GO:0003755">
    <property type="term" value="F:peptidyl-prolyl cis-trans isomerase activity"/>
    <property type="evidence" value="ECO:0007669"/>
    <property type="project" value="UniProtKB-UniRule"/>
</dbReference>
<dbReference type="Proteomes" id="UP000219020">
    <property type="component" value="Unassembled WGS sequence"/>
</dbReference>
<sequence length="440" mass="50134" precursor="true">MMQLFEKQMNKCINAILTIVFLAASLSVSASTKELDRVITVVNESVILSSEIDALKRTVSLNVQAKSMPPDDILQQQILDQLILEELQLQEATRLNIRIDDLRLDQAIEEMHRDNKPSIKLLHSELKSNGISWSQYRERIRREITISEVRNLQVRSRINILPQEIESLAAQLNEKNYAEVEYRISHIQLRLDENADKSEYDSVVTHANELVSYLNAKQDFTELALANSKGPKALDGGDWGWMRLEEMPTIFADHIGNNSKGSIIGPFRSGVGYHIIKITDLRGLKSVAATEVNTRHILIKPSIILSDEGAKRQLTLMIQQIQEGKKTFEELAQQYSMDSLSAVNGGSLGWQSSAIYATEFRNKIDSLQEAQISEPFKTIHGWHIAEVLGRRQADYSDAEIKNRAYRMLLDRKFNEEAQTWLKELRAGAYVKHVEDNNDYN</sequence>
<dbReference type="InterPro" id="IPR050280">
    <property type="entry name" value="OMP_Chaperone_SurA"/>
</dbReference>
<dbReference type="GO" id="GO:0030288">
    <property type="term" value="C:outer membrane-bounded periplasmic space"/>
    <property type="evidence" value="ECO:0007669"/>
    <property type="project" value="InterPro"/>
</dbReference>
<dbReference type="InterPro" id="IPR023058">
    <property type="entry name" value="PPIase_PpiC_CS"/>
</dbReference>
<dbReference type="GO" id="GO:0043165">
    <property type="term" value="P:Gram-negative-bacterium-type cell outer membrane assembly"/>
    <property type="evidence" value="ECO:0007669"/>
    <property type="project" value="InterPro"/>
</dbReference>
<dbReference type="AlphaFoldDB" id="A0A2A5T1X3"/>
<evidence type="ECO:0000259" key="8">
    <source>
        <dbReference type="PROSITE" id="PS50198"/>
    </source>
</evidence>
<dbReference type="Gene3D" id="3.10.50.40">
    <property type="match status" value="2"/>
</dbReference>
<evidence type="ECO:0000256" key="4">
    <source>
        <dbReference type="ARBA" id="ARBA00023110"/>
    </source>
</evidence>
<dbReference type="PANTHER" id="PTHR47637:SF1">
    <property type="entry name" value="CHAPERONE SURA"/>
    <property type="match status" value="1"/>
</dbReference>
<accession>A0A2A5T1X3</accession>
<reference evidence="10" key="1">
    <citation type="submission" date="2017-04" db="EMBL/GenBank/DDBJ databases">
        <title>Genome evolution of the luminous symbionts of deep sea anglerfish.</title>
        <authorList>
            <person name="Hendry T.A."/>
        </authorList>
    </citation>
    <scope>NUCLEOTIDE SEQUENCE [LARGE SCALE GENOMIC DNA]</scope>
</reference>
<keyword evidence="1 7" id="KW-0732">Signal</keyword>
<protein>
    <recommendedName>
        <fullName evidence="7">Chaperone SurA</fullName>
    </recommendedName>
    <alternativeName>
        <fullName evidence="7">Peptidyl-prolyl cis-trans isomerase SurA</fullName>
        <shortName evidence="7">PPIase SurA</shortName>
        <ecNumber evidence="7">5.2.1.8</ecNumber>
    </alternativeName>
    <alternativeName>
        <fullName evidence="7">Rotamase SurA</fullName>
    </alternativeName>
</protein>
<organism evidence="9 10">
    <name type="scientific">Candidatus Enterovibrio escicola</name>
    <dbReference type="NCBI Taxonomy" id="1927127"/>
    <lineage>
        <taxon>Bacteria</taxon>
        <taxon>Pseudomonadati</taxon>
        <taxon>Pseudomonadota</taxon>
        <taxon>Gammaproteobacteria</taxon>
        <taxon>Vibrionales</taxon>
        <taxon>Vibrionaceae</taxon>
        <taxon>Enterovibrio</taxon>
    </lineage>
</organism>
<dbReference type="GO" id="GO:0050821">
    <property type="term" value="P:protein stabilization"/>
    <property type="evidence" value="ECO:0007669"/>
    <property type="project" value="InterPro"/>
</dbReference>
<comment type="function">
    <text evidence="7">Chaperone involved in the correct folding and assembly of outer membrane proteins. Recognizes specific patterns of aromatic residues and the orientation of their side chains, which are found more frequently in integral outer membrane proteins. May act in both early periplasmic and late outer membrane-associated steps of protein maturation.</text>
</comment>
<keyword evidence="4 7" id="KW-0697">Rotamase</keyword>
<gene>
    <name evidence="7" type="primary">surA</name>
    <name evidence="9" type="ORF">BTN49_2198</name>
</gene>
<dbReference type="EC" id="5.2.1.8" evidence="7"/>
<dbReference type="GO" id="GO:0051082">
    <property type="term" value="F:unfolded protein binding"/>
    <property type="evidence" value="ECO:0007669"/>
    <property type="project" value="UniProtKB-UniRule"/>
</dbReference>
<comment type="subcellular location">
    <subcellularLocation>
        <location evidence="7">Periplasm</location>
    </subcellularLocation>
    <text evidence="7">Is capable of associating with the outer membrane.</text>
</comment>
<name>A0A2A5T1X3_9GAMM</name>
<dbReference type="GO" id="GO:0006457">
    <property type="term" value="P:protein folding"/>
    <property type="evidence" value="ECO:0007669"/>
    <property type="project" value="UniProtKB-UniRule"/>
</dbReference>
<dbReference type="PROSITE" id="PS01096">
    <property type="entry name" value="PPIC_PPIASE_1"/>
    <property type="match status" value="1"/>
</dbReference>
<keyword evidence="10" id="KW-1185">Reference proteome</keyword>
<feature type="domain" description="PpiC" evidence="8">
    <location>
        <begin position="289"/>
        <end position="389"/>
    </location>
</feature>
<dbReference type="InterPro" id="IPR000297">
    <property type="entry name" value="PPIase_PpiC"/>
</dbReference>
<dbReference type="GO" id="GO:0042277">
    <property type="term" value="F:peptide binding"/>
    <property type="evidence" value="ECO:0007669"/>
    <property type="project" value="InterPro"/>
</dbReference>
<dbReference type="Pfam" id="PF00639">
    <property type="entry name" value="Rotamase"/>
    <property type="match status" value="2"/>
</dbReference>
<dbReference type="InterPro" id="IPR023034">
    <property type="entry name" value="PPIase_SurA"/>
</dbReference>
<feature type="chain" id="PRO_5017090231" description="Chaperone SurA" evidence="7">
    <location>
        <begin position="31"/>
        <end position="440"/>
    </location>
</feature>
<keyword evidence="2 7" id="KW-0677">Repeat</keyword>
<keyword evidence="6 7" id="KW-0413">Isomerase</keyword>
<proteinExistence type="inferred from homology"/>
<dbReference type="Gene3D" id="1.10.4030.10">
    <property type="entry name" value="Porin chaperone SurA, peptide-binding domain"/>
    <property type="match status" value="1"/>
</dbReference>
<dbReference type="InterPro" id="IPR046357">
    <property type="entry name" value="PPIase_dom_sf"/>
</dbReference>
<dbReference type="SUPFAM" id="SSF54534">
    <property type="entry name" value="FKBP-like"/>
    <property type="match status" value="2"/>
</dbReference>
<dbReference type="Pfam" id="PF09312">
    <property type="entry name" value="SurA_N"/>
    <property type="match status" value="1"/>
</dbReference>
<evidence type="ECO:0000256" key="1">
    <source>
        <dbReference type="ARBA" id="ARBA00022729"/>
    </source>
</evidence>
<keyword evidence="3 7" id="KW-0574">Periplasm</keyword>
<dbReference type="NCBIfam" id="NF008038">
    <property type="entry name" value="PRK10770.1"/>
    <property type="match status" value="1"/>
</dbReference>
<feature type="domain" description="PpiC" evidence="8">
    <location>
        <begin position="179"/>
        <end position="280"/>
    </location>
</feature>
<evidence type="ECO:0000313" key="10">
    <source>
        <dbReference type="Proteomes" id="UP000219020"/>
    </source>
</evidence>
<feature type="signal peptide" evidence="7">
    <location>
        <begin position="1"/>
        <end position="30"/>
    </location>
</feature>
<evidence type="ECO:0000256" key="5">
    <source>
        <dbReference type="ARBA" id="ARBA00023186"/>
    </source>
</evidence>